<keyword evidence="4" id="KW-0963">Cytoplasm</keyword>
<evidence type="ECO:0000256" key="6">
    <source>
        <dbReference type="ARBA" id="ARBA00023212"/>
    </source>
</evidence>
<dbReference type="GO" id="GO:1990385">
    <property type="term" value="C:meiotic spindle midzone"/>
    <property type="evidence" value="ECO:0007669"/>
    <property type="project" value="TreeGrafter"/>
</dbReference>
<evidence type="ECO:0000256" key="5">
    <source>
        <dbReference type="ARBA" id="ARBA00022829"/>
    </source>
</evidence>
<dbReference type="Proteomes" id="UP000694866">
    <property type="component" value="Unplaced"/>
</dbReference>
<feature type="compositionally biased region" description="Basic and acidic residues" evidence="8">
    <location>
        <begin position="89"/>
        <end position="99"/>
    </location>
</feature>
<feature type="compositionally biased region" description="Basic and acidic residues" evidence="8">
    <location>
        <begin position="572"/>
        <end position="635"/>
    </location>
</feature>
<feature type="compositionally biased region" description="Basic and acidic residues" evidence="8">
    <location>
        <begin position="642"/>
        <end position="652"/>
    </location>
</feature>
<accession>A0A9R1UC44</accession>
<feature type="region of interest" description="Disordered" evidence="8">
    <location>
        <begin position="502"/>
        <end position="524"/>
    </location>
</feature>
<name>A0A0C9RF36_9HYME</name>
<protein>
    <submittedName>
        <fullName evidence="10">Incenp-a_3 protein</fullName>
    </submittedName>
    <submittedName>
        <fullName evidence="12">Inner centromere protein A</fullName>
    </submittedName>
</protein>
<keyword evidence="6" id="KW-0206">Cytoskeleton</keyword>
<feature type="compositionally biased region" description="Basic and acidic residues" evidence="8">
    <location>
        <begin position="659"/>
        <end position="698"/>
    </location>
</feature>
<accession>A0A0C9RF36</accession>
<feature type="compositionally biased region" description="Polar residues" evidence="8">
    <location>
        <begin position="555"/>
        <end position="569"/>
    </location>
</feature>
<evidence type="ECO:0000256" key="4">
    <source>
        <dbReference type="ARBA" id="ARBA00022490"/>
    </source>
</evidence>
<dbReference type="Pfam" id="PF03941">
    <property type="entry name" value="INCENP_ARK-bind"/>
    <property type="match status" value="1"/>
</dbReference>
<dbReference type="OrthoDB" id="6123at2759"/>
<dbReference type="PANTHER" id="PTHR13142">
    <property type="entry name" value="INNER CENTROMERE PROTEIN"/>
    <property type="match status" value="1"/>
</dbReference>
<reference evidence="12" key="2">
    <citation type="submission" date="2025-04" db="UniProtKB">
        <authorList>
            <consortium name="RefSeq"/>
        </authorList>
    </citation>
    <scope>IDENTIFICATION</scope>
</reference>
<feature type="compositionally biased region" description="Polar residues" evidence="8">
    <location>
        <begin position="507"/>
        <end position="520"/>
    </location>
</feature>
<dbReference type="GeneID" id="105274297"/>
<evidence type="ECO:0000313" key="11">
    <source>
        <dbReference type="Proteomes" id="UP000694866"/>
    </source>
</evidence>
<proteinExistence type="inferred from homology"/>
<feature type="region of interest" description="Disordered" evidence="8">
    <location>
        <begin position="339"/>
        <end position="391"/>
    </location>
</feature>
<evidence type="ECO:0000313" key="10">
    <source>
        <dbReference type="EMBL" id="JAG75368.1"/>
    </source>
</evidence>
<feature type="region of interest" description="Disordered" evidence="8">
    <location>
        <begin position="726"/>
        <end position="761"/>
    </location>
</feature>
<keyword evidence="11" id="KW-1185">Reference proteome</keyword>
<feature type="region of interest" description="Disordered" evidence="8">
    <location>
        <begin position="74"/>
        <end position="117"/>
    </location>
</feature>
<feature type="compositionally biased region" description="Polar residues" evidence="8">
    <location>
        <begin position="371"/>
        <end position="382"/>
    </location>
</feature>
<keyword evidence="5" id="KW-0159">Chromosome partition</keyword>
<reference evidence="10" key="1">
    <citation type="submission" date="2015-01" db="EMBL/GenBank/DDBJ databases">
        <title>Transcriptome Assembly of Fopius arisanus.</title>
        <authorList>
            <person name="Geib S."/>
        </authorList>
    </citation>
    <scope>NUCLEOTIDE SEQUENCE</scope>
</reference>
<dbReference type="InterPro" id="IPR005635">
    <property type="entry name" value="Inner_centromere_prot_ARK-bd"/>
</dbReference>
<feature type="compositionally biased region" description="Basic and acidic residues" evidence="8">
    <location>
        <begin position="347"/>
        <end position="364"/>
    </location>
</feature>
<evidence type="ECO:0000259" key="9">
    <source>
        <dbReference type="Pfam" id="PF03941"/>
    </source>
</evidence>
<dbReference type="GO" id="GO:0030496">
    <property type="term" value="C:midbody"/>
    <property type="evidence" value="ECO:0007669"/>
    <property type="project" value="TreeGrafter"/>
</dbReference>
<organism evidence="10">
    <name type="scientific">Fopius arisanus</name>
    <dbReference type="NCBI Taxonomy" id="64838"/>
    <lineage>
        <taxon>Eukaryota</taxon>
        <taxon>Metazoa</taxon>
        <taxon>Ecdysozoa</taxon>
        <taxon>Arthropoda</taxon>
        <taxon>Hexapoda</taxon>
        <taxon>Insecta</taxon>
        <taxon>Pterygota</taxon>
        <taxon>Neoptera</taxon>
        <taxon>Endopterygota</taxon>
        <taxon>Hymenoptera</taxon>
        <taxon>Apocrita</taxon>
        <taxon>Ichneumonoidea</taxon>
        <taxon>Braconidae</taxon>
        <taxon>Opiinae</taxon>
        <taxon>Fopius</taxon>
    </lineage>
</organism>
<feature type="compositionally biased region" description="Polar residues" evidence="8">
    <location>
        <begin position="108"/>
        <end position="117"/>
    </location>
</feature>
<gene>
    <name evidence="10" type="primary">incenp-a_3</name>
    <name evidence="12" type="synonym">Incenp</name>
    <name evidence="10" type="ORF">g.58966</name>
</gene>
<evidence type="ECO:0000256" key="3">
    <source>
        <dbReference type="ARBA" id="ARBA00010042"/>
    </source>
</evidence>
<dbReference type="AlphaFoldDB" id="A0A0C9RF36"/>
<sequence length="832" mass="94988">MDRDAVKATIKVIQDGSAILHTKHGEMMGRLDDRVATELELLRHLVAQVPAQTSGPLMPKTPRVPKRQLQRIKTIPEEDVMDDNSQRVQKSESEGEVKPTRAKRAASQRATESIKKQQSLTLNIKLRRPQDEDVITEAIKDQTLRISRSKRPKTSLSGSEEDDRPPSKVAKTGKADAKRGRPKKIKEEPLSEKESSPEKPVMSPEVRLTRNGNSQPANKTQVIIDETLELPENETIIDPSLYEDAIGKSIPMNSTMNPNTTITIDRKIMNATVVLEKINETITLKKGSIQSQPTSQKNSLRISTISPVVCLDPIPQPQRTLQTKLAALKESLINQEFDAILTDDDSSPERKDPPKKSKRLPEKFKKPRMVFSSSSEEIQTPQKLIRPDPKPLRDLKYKANALFSPYSKESVKKKVEAFEQAVQNSPKSEIDPPTRVTRTKTRAMAAAGDEVPHVQTLAQKLARKSLAKAKKISLTRQKRENDESKENLLASATKIKYFPMPNDKATIKQSQRTTPISKSRLQMPMSVNRIHHTPASNIPPPKSMTVSKAYGVGSTESLASKPLSKSGSIDSLAEKKRLDEDARKKKEENLKALTEEKKRKREQKELKNKMAREAKERQEQQRRLQIEREREDKARQALIAQEKMREEVEKKKLAQLQRAQEKEERRRQEEVMRLQKIQEQEEAERALAEEKRREQEAERKRLIEAKNKQISDMEAIKLKAHILAKAKQRVEQKMQEPQAYVLDSEPDDEHSDDESKPKYPIPYWARSDVRKTQLEMQEFIPMDVVLKFFGAKKCTPDLSELFVGIRTERLKRTSSANWKPAPRFSMMEAIDD</sequence>
<comment type="similarity">
    <text evidence="3">Belongs to the INCENP family.</text>
</comment>
<evidence type="ECO:0000313" key="12">
    <source>
        <dbReference type="RefSeq" id="XP_011315556.1"/>
    </source>
</evidence>
<dbReference type="GO" id="GO:0032133">
    <property type="term" value="C:chromosome passenger complex"/>
    <property type="evidence" value="ECO:0007669"/>
    <property type="project" value="TreeGrafter"/>
</dbReference>
<dbReference type="RefSeq" id="XP_011315556.1">
    <property type="nucleotide sequence ID" value="XM_011317254.1"/>
</dbReference>
<feature type="domain" description="Inner centromere protein ARK-binding" evidence="9">
    <location>
        <begin position="747"/>
        <end position="802"/>
    </location>
</feature>
<dbReference type="PANTHER" id="PTHR13142:SF1">
    <property type="entry name" value="INNER CENTROMERE PROTEIN"/>
    <property type="match status" value="1"/>
</dbReference>
<evidence type="ECO:0000256" key="7">
    <source>
        <dbReference type="ARBA" id="ARBA00023242"/>
    </source>
</evidence>
<dbReference type="GO" id="GO:0051310">
    <property type="term" value="P:metaphase chromosome alignment"/>
    <property type="evidence" value="ECO:0007669"/>
    <property type="project" value="TreeGrafter"/>
</dbReference>
<dbReference type="GO" id="GO:0051257">
    <property type="term" value="P:meiotic spindle midzone assembly"/>
    <property type="evidence" value="ECO:0007669"/>
    <property type="project" value="TreeGrafter"/>
</dbReference>
<feature type="compositionally biased region" description="Basic and acidic residues" evidence="8">
    <location>
        <begin position="173"/>
        <end position="197"/>
    </location>
</feature>
<dbReference type="GO" id="GO:0005634">
    <property type="term" value="C:nucleus"/>
    <property type="evidence" value="ECO:0007669"/>
    <property type="project" value="UniProtKB-SubCell"/>
</dbReference>
<feature type="region of interest" description="Disordered" evidence="8">
    <location>
        <begin position="145"/>
        <end position="215"/>
    </location>
</feature>
<dbReference type="EMBL" id="GBYB01005601">
    <property type="protein sequence ID" value="JAG75368.1"/>
    <property type="molecule type" value="Transcribed_RNA"/>
</dbReference>
<evidence type="ECO:0000256" key="8">
    <source>
        <dbReference type="SAM" id="MobiDB-lite"/>
    </source>
</evidence>
<keyword evidence="7" id="KW-0539">Nucleus</keyword>
<comment type="subcellular location">
    <subcellularLocation>
        <location evidence="2">Cytoplasm</location>
        <location evidence="2">Cytoskeleton</location>
        <location evidence="2">Spindle</location>
    </subcellularLocation>
    <subcellularLocation>
        <location evidence="1">Nucleus</location>
    </subcellularLocation>
</comment>
<evidence type="ECO:0000256" key="2">
    <source>
        <dbReference type="ARBA" id="ARBA00004186"/>
    </source>
</evidence>
<dbReference type="KEGG" id="fas:105274297"/>
<feature type="region of interest" description="Disordered" evidence="8">
    <location>
        <begin position="555"/>
        <end position="698"/>
    </location>
</feature>
<evidence type="ECO:0000256" key="1">
    <source>
        <dbReference type="ARBA" id="ARBA00004123"/>
    </source>
</evidence>
<dbReference type="GO" id="GO:0000776">
    <property type="term" value="C:kinetochore"/>
    <property type="evidence" value="ECO:0007669"/>
    <property type="project" value="TreeGrafter"/>
</dbReference>
<dbReference type="CTD" id="3619"/>
<dbReference type="GO" id="GO:0000281">
    <property type="term" value="P:mitotic cytokinesis"/>
    <property type="evidence" value="ECO:0007669"/>
    <property type="project" value="TreeGrafter"/>
</dbReference>